<dbReference type="GO" id="GO:0015074">
    <property type="term" value="P:DNA integration"/>
    <property type="evidence" value="ECO:0007669"/>
    <property type="project" value="InterPro"/>
</dbReference>
<evidence type="ECO:0000313" key="4">
    <source>
        <dbReference type="Proteomes" id="UP000186102"/>
    </source>
</evidence>
<evidence type="ECO:0000259" key="2">
    <source>
        <dbReference type="PROSITE" id="PS51898"/>
    </source>
</evidence>
<reference evidence="3 4" key="1">
    <citation type="submission" date="2016-09" db="EMBL/GenBank/DDBJ databases">
        <title>Complete genome of Desulfosporosinus sp. OL.</title>
        <authorList>
            <person name="Mardanov A."/>
            <person name="Beletsky A."/>
            <person name="Panova A."/>
            <person name="Karnachuk O."/>
            <person name="Ravin N."/>
        </authorList>
    </citation>
    <scope>NUCLEOTIDE SEQUENCE [LARGE SCALE GENOMIC DNA]</scope>
    <source>
        <strain evidence="3 4">OL</strain>
    </source>
</reference>
<proteinExistence type="predicted"/>
<keyword evidence="4" id="KW-1185">Reference proteome</keyword>
<accession>A0A1Q8QFL7</accession>
<dbReference type="SUPFAM" id="SSF56349">
    <property type="entry name" value="DNA breaking-rejoining enzymes"/>
    <property type="match status" value="1"/>
</dbReference>
<name>A0A1Q8QFL7_9FIRM</name>
<dbReference type="Proteomes" id="UP000186102">
    <property type="component" value="Unassembled WGS sequence"/>
</dbReference>
<sequence>MSKANVSMLKEYDEELRANLLSQLEDYGTSIDFSANKWVCDKKKKASGYSIFDVTWYFNQIPEKYREIVKYYAINDKRIQADTMTTRLSALGTFFNYLHEHCADIELRLINGIIINNFKLFLQNQEKAKATKQQVWSATGKFFEAMISWPELPDAMPINQTKNPWKRGLKDQRNDDKYIPDEVADQLDIIFYRNHNIPVTHRLIYWLLRLIPSRGCEVASMLYDCIKPLGSNRKVLTIPTWKQNGGYFESEPRMIYLKGEGIIQYLLDLIKQQQELTSRYQTEFPDNQKILFKVGKISIDSWAKKRGEEKYIILKTPVEVNAESITYFLKRYCERFNIKDRDGKPYKVTSHQFRHNGITDRIEDGFNIIEIRDMTGHKGDQMPRWAYFHPSKEKQIELQKKVNEASRPTNENENEKLPAVMFRGRIMNLDKETEQRLLKNPRAYKLRLGICTDITTCKSGIFECMACEYFVPKVEDLDYWEEMTEYWSAKVESAKKRGFTDENAEYNLAIHRAIVKKIHTALEMEANACAEETAK</sequence>
<organism evidence="3 4">
    <name type="scientific">Desulfosporosinus metallidurans</name>
    <dbReference type="NCBI Taxonomy" id="1888891"/>
    <lineage>
        <taxon>Bacteria</taxon>
        <taxon>Bacillati</taxon>
        <taxon>Bacillota</taxon>
        <taxon>Clostridia</taxon>
        <taxon>Eubacteriales</taxon>
        <taxon>Desulfitobacteriaceae</taxon>
        <taxon>Desulfosporosinus</taxon>
    </lineage>
</organism>
<dbReference type="STRING" id="1888891.DSOL_5115"/>
<dbReference type="EMBL" id="MLBF01000087">
    <property type="protein sequence ID" value="OLN26111.1"/>
    <property type="molecule type" value="Genomic_DNA"/>
</dbReference>
<dbReference type="InterPro" id="IPR013762">
    <property type="entry name" value="Integrase-like_cat_sf"/>
</dbReference>
<gene>
    <name evidence="3" type="ORF">DSOL_5115</name>
</gene>
<protein>
    <recommendedName>
        <fullName evidence="2">Tyr recombinase domain-containing protein</fullName>
    </recommendedName>
</protein>
<feature type="domain" description="Tyr recombinase" evidence="2">
    <location>
        <begin position="173"/>
        <end position="400"/>
    </location>
</feature>
<dbReference type="GO" id="GO:0003677">
    <property type="term" value="F:DNA binding"/>
    <property type="evidence" value="ECO:0007669"/>
    <property type="project" value="InterPro"/>
</dbReference>
<dbReference type="InterPro" id="IPR002104">
    <property type="entry name" value="Integrase_catalytic"/>
</dbReference>
<comment type="caution">
    <text evidence="3">The sequence shown here is derived from an EMBL/GenBank/DDBJ whole genome shotgun (WGS) entry which is preliminary data.</text>
</comment>
<evidence type="ECO:0000256" key="1">
    <source>
        <dbReference type="ARBA" id="ARBA00023172"/>
    </source>
</evidence>
<dbReference type="PROSITE" id="PS51898">
    <property type="entry name" value="TYR_RECOMBINASE"/>
    <property type="match status" value="1"/>
</dbReference>
<keyword evidence="1" id="KW-0233">DNA recombination</keyword>
<dbReference type="GO" id="GO:0006310">
    <property type="term" value="P:DNA recombination"/>
    <property type="evidence" value="ECO:0007669"/>
    <property type="project" value="UniProtKB-KW"/>
</dbReference>
<dbReference type="AlphaFoldDB" id="A0A1Q8QFL7"/>
<dbReference type="RefSeq" id="WP_075367353.1">
    <property type="nucleotide sequence ID" value="NZ_MLBF01000087.1"/>
</dbReference>
<dbReference type="OrthoDB" id="1803733at2"/>
<dbReference type="InterPro" id="IPR011010">
    <property type="entry name" value="DNA_brk_join_enz"/>
</dbReference>
<evidence type="ECO:0000313" key="3">
    <source>
        <dbReference type="EMBL" id="OLN26111.1"/>
    </source>
</evidence>
<dbReference type="Gene3D" id="1.10.443.10">
    <property type="entry name" value="Intergrase catalytic core"/>
    <property type="match status" value="1"/>
</dbReference>